<organism evidence="2 3">
    <name type="scientific">Actinomortierella ambigua</name>
    <dbReference type="NCBI Taxonomy" id="1343610"/>
    <lineage>
        <taxon>Eukaryota</taxon>
        <taxon>Fungi</taxon>
        <taxon>Fungi incertae sedis</taxon>
        <taxon>Mucoromycota</taxon>
        <taxon>Mortierellomycotina</taxon>
        <taxon>Mortierellomycetes</taxon>
        <taxon>Mortierellales</taxon>
        <taxon>Mortierellaceae</taxon>
        <taxon>Actinomortierella</taxon>
    </lineage>
</organism>
<sequence>MSTKKASQGKANKPNQGVDDTEKVVRKALREWRMQVADNARMMKMPWPQPEMVMDDKSLDVVVQMVAERGDPDLIRNRLSFWSLEAIYGDHLLGHIKKIRLPQVPGKAPAAKPPPPKPPADEEPWDPRYVRYEGLPKGDKPYSFKSGPSKTPVELDRGMMLTHLPLTGYIDNYLGKDLFNGTNDKGGKESKQADERKEEPSVADTAEAVQLLQAMMQAHARARTTGAINRNRVQSDNGWGRYSDEEDEDSDWGDLSDCSATSSVQRAAKQHVKQTLRDFASRFEREFGIGGHNSDEDSWTDDDGDDDDERISID</sequence>
<feature type="region of interest" description="Disordered" evidence="1">
    <location>
        <begin position="222"/>
        <end position="258"/>
    </location>
</feature>
<reference evidence="2" key="1">
    <citation type="journal article" date="2020" name="Fungal Divers.">
        <title>Resolving the Mortierellaceae phylogeny through synthesis of multi-gene phylogenetics and phylogenomics.</title>
        <authorList>
            <person name="Vandepol N."/>
            <person name="Liber J."/>
            <person name="Desiro A."/>
            <person name="Na H."/>
            <person name="Kennedy M."/>
            <person name="Barry K."/>
            <person name="Grigoriev I.V."/>
            <person name="Miller A.N."/>
            <person name="O'Donnell K."/>
            <person name="Stajich J.E."/>
            <person name="Bonito G."/>
        </authorList>
    </citation>
    <scope>NUCLEOTIDE SEQUENCE</scope>
    <source>
        <strain evidence="2">BC1065</strain>
    </source>
</reference>
<accession>A0A9P6PY62</accession>
<protein>
    <submittedName>
        <fullName evidence="2">Uncharacterized protein</fullName>
    </submittedName>
</protein>
<comment type="caution">
    <text evidence="2">The sequence shown here is derived from an EMBL/GenBank/DDBJ whole genome shotgun (WGS) entry which is preliminary data.</text>
</comment>
<feature type="region of interest" description="Disordered" evidence="1">
    <location>
        <begin position="286"/>
        <end position="314"/>
    </location>
</feature>
<dbReference type="EMBL" id="JAAAJB010000517">
    <property type="protein sequence ID" value="KAG0254427.1"/>
    <property type="molecule type" value="Genomic_DNA"/>
</dbReference>
<keyword evidence="3" id="KW-1185">Reference proteome</keyword>
<evidence type="ECO:0000256" key="1">
    <source>
        <dbReference type="SAM" id="MobiDB-lite"/>
    </source>
</evidence>
<evidence type="ECO:0000313" key="2">
    <source>
        <dbReference type="EMBL" id="KAG0254427.1"/>
    </source>
</evidence>
<feature type="region of interest" description="Disordered" evidence="1">
    <location>
        <begin position="184"/>
        <end position="204"/>
    </location>
</feature>
<dbReference type="Proteomes" id="UP000807716">
    <property type="component" value="Unassembled WGS sequence"/>
</dbReference>
<dbReference type="AlphaFoldDB" id="A0A9P6PY62"/>
<feature type="compositionally biased region" description="Basic and acidic residues" evidence="1">
    <location>
        <begin position="185"/>
        <end position="200"/>
    </location>
</feature>
<evidence type="ECO:0000313" key="3">
    <source>
        <dbReference type="Proteomes" id="UP000807716"/>
    </source>
</evidence>
<gene>
    <name evidence="2" type="ORF">DFQ27_006846</name>
</gene>
<feature type="region of interest" description="Disordered" evidence="1">
    <location>
        <begin position="1"/>
        <end position="22"/>
    </location>
</feature>
<feature type="compositionally biased region" description="Acidic residues" evidence="1">
    <location>
        <begin position="296"/>
        <end position="314"/>
    </location>
</feature>
<feature type="compositionally biased region" description="Acidic residues" evidence="1">
    <location>
        <begin position="244"/>
        <end position="254"/>
    </location>
</feature>
<proteinExistence type="predicted"/>
<name>A0A9P6PY62_9FUNG</name>
<feature type="compositionally biased region" description="Polar residues" evidence="1">
    <location>
        <begin position="1"/>
        <end position="15"/>
    </location>
</feature>
<feature type="region of interest" description="Disordered" evidence="1">
    <location>
        <begin position="104"/>
        <end position="151"/>
    </location>
</feature>
<feature type="compositionally biased region" description="Basic and acidic residues" evidence="1">
    <location>
        <begin position="125"/>
        <end position="142"/>
    </location>
</feature>
<feature type="compositionally biased region" description="Polar residues" evidence="1">
    <location>
        <begin position="226"/>
        <end position="237"/>
    </location>
</feature>